<dbReference type="PROSITE" id="PS51186">
    <property type="entry name" value="GNAT"/>
    <property type="match status" value="1"/>
</dbReference>
<dbReference type="KEGG" id="psti:SOO65_18690"/>
<protein>
    <submittedName>
        <fullName evidence="4">GNAT family N-acetyltransferase</fullName>
        <ecNumber evidence="4">2.3.1.-</ecNumber>
    </submittedName>
</protein>
<dbReference type="EMBL" id="CP139487">
    <property type="protein sequence ID" value="WPU64724.1"/>
    <property type="molecule type" value="Genomic_DNA"/>
</dbReference>
<dbReference type="PANTHER" id="PTHR43626">
    <property type="entry name" value="ACYL-COA N-ACYLTRANSFERASE"/>
    <property type="match status" value="1"/>
</dbReference>
<evidence type="ECO:0000313" key="4">
    <source>
        <dbReference type="EMBL" id="WPU64724.1"/>
    </source>
</evidence>
<dbReference type="InterPro" id="IPR045039">
    <property type="entry name" value="NSI-like"/>
</dbReference>
<dbReference type="SUPFAM" id="SSF55729">
    <property type="entry name" value="Acyl-CoA N-acyltransferases (Nat)"/>
    <property type="match status" value="1"/>
</dbReference>
<gene>
    <name evidence="4" type="ORF">SOO65_18690</name>
</gene>
<dbReference type="InterPro" id="IPR016181">
    <property type="entry name" value="Acyl_CoA_acyltransferase"/>
</dbReference>
<proteinExistence type="predicted"/>
<dbReference type="EC" id="2.3.1.-" evidence="4"/>
<dbReference type="CDD" id="cd04301">
    <property type="entry name" value="NAT_SF"/>
    <property type="match status" value="1"/>
</dbReference>
<sequence>MNIDYVINPTDLDPHDVFELFQRAGILKPNKTIGRISRSMKGSAVIVTAWHNNRLIGYSNAISDFSWVGHISQLAVDPEYQGQGIGRNLVEKIKQTLGDEVSLMVHSSEVAKDFYRAIGFKDYHDMFVLPRSR</sequence>
<dbReference type="AlphaFoldDB" id="A0AAX4HN67"/>
<keyword evidence="5" id="KW-1185">Reference proteome</keyword>
<organism evidence="4 5">
    <name type="scientific">Peredibacter starrii</name>
    <dbReference type="NCBI Taxonomy" id="28202"/>
    <lineage>
        <taxon>Bacteria</taxon>
        <taxon>Pseudomonadati</taxon>
        <taxon>Bdellovibrionota</taxon>
        <taxon>Bacteriovoracia</taxon>
        <taxon>Bacteriovoracales</taxon>
        <taxon>Bacteriovoracaceae</taxon>
        <taxon>Peredibacter</taxon>
    </lineage>
</organism>
<feature type="domain" description="N-acetyltransferase" evidence="3">
    <location>
        <begin position="1"/>
        <end position="133"/>
    </location>
</feature>
<dbReference type="PANTHER" id="PTHR43626:SF4">
    <property type="entry name" value="GCN5-RELATED N-ACETYLTRANSFERASE 2, CHLOROPLASTIC"/>
    <property type="match status" value="1"/>
</dbReference>
<dbReference type="Pfam" id="PF13673">
    <property type="entry name" value="Acetyltransf_10"/>
    <property type="match status" value="1"/>
</dbReference>
<dbReference type="GO" id="GO:0005737">
    <property type="term" value="C:cytoplasm"/>
    <property type="evidence" value="ECO:0007669"/>
    <property type="project" value="TreeGrafter"/>
</dbReference>
<keyword evidence="2 4" id="KW-0012">Acyltransferase</keyword>
<dbReference type="Gene3D" id="3.40.630.30">
    <property type="match status" value="1"/>
</dbReference>
<evidence type="ECO:0000256" key="1">
    <source>
        <dbReference type="ARBA" id="ARBA00022679"/>
    </source>
</evidence>
<evidence type="ECO:0000259" key="3">
    <source>
        <dbReference type="PROSITE" id="PS51186"/>
    </source>
</evidence>
<name>A0AAX4HN67_9BACT</name>
<dbReference type="RefSeq" id="WP_321394045.1">
    <property type="nucleotide sequence ID" value="NZ_CP139487.1"/>
</dbReference>
<evidence type="ECO:0000313" key="5">
    <source>
        <dbReference type="Proteomes" id="UP001324634"/>
    </source>
</evidence>
<reference evidence="4 5" key="1">
    <citation type="submission" date="2023-11" db="EMBL/GenBank/DDBJ databases">
        <title>Peredibacter starrii A3.12.</title>
        <authorList>
            <person name="Mitchell R.J."/>
        </authorList>
    </citation>
    <scope>NUCLEOTIDE SEQUENCE [LARGE SCALE GENOMIC DNA]</scope>
    <source>
        <strain evidence="4 5">A3.12</strain>
    </source>
</reference>
<dbReference type="Proteomes" id="UP001324634">
    <property type="component" value="Chromosome"/>
</dbReference>
<accession>A0AAX4HN67</accession>
<dbReference type="GO" id="GO:0008080">
    <property type="term" value="F:N-acetyltransferase activity"/>
    <property type="evidence" value="ECO:0007669"/>
    <property type="project" value="InterPro"/>
</dbReference>
<evidence type="ECO:0000256" key="2">
    <source>
        <dbReference type="ARBA" id="ARBA00023315"/>
    </source>
</evidence>
<keyword evidence="1 4" id="KW-0808">Transferase</keyword>
<dbReference type="InterPro" id="IPR000182">
    <property type="entry name" value="GNAT_dom"/>
</dbReference>